<reference evidence="5 6" key="1">
    <citation type="submission" date="2019-06" db="EMBL/GenBank/DDBJ databases">
        <authorList>
            <person name="Rodrigo-Torres L."/>
            <person name="Arahal R. D."/>
            <person name="Lucena T."/>
        </authorList>
    </citation>
    <scope>NUCLEOTIDE SEQUENCE [LARGE SCALE GENOMIC DNA]</scope>
    <source>
        <strain evidence="5 6">SB0023/3</strain>
    </source>
</reference>
<dbReference type="InterPro" id="IPR002818">
    <property type="entry name" value="DJ-1/PfpI"/>
</dbReference>
<dbReference type="SUPFAM" id="SSF52317">
    <property type="entry name" value="Class I glutamine amidotransferase-like"/>
    <property type="match status" value="1"/>
</dbReference>
<keyword evidence="1" id="KW-0805">Transcription regulation</keyword>
<dbReference type="InterPro" id="IPR009057">
    <property type="entry name" value="Homeodomain-like_sf"/>
</dbReference>
<dbReference type="AlphaFoldDB" id="A0A509EC16"/>
<dbReference type="InterPro" id="IPR029062">
    <property type="entry name" value="Class_I_gatase-like"/>
</dbReference>
<dbReference type="PROSITE" id="PS00041">
    <property type="entry name" value="HTH_ARAC_FAMILY_1"/>
    <property type="match status" value="1"/>
</dbReference>
<dbReference type="Gene3D" id="1.10.10.60">
    <property type="entry name" value="Homeodomain-like"/>
    <property type="match status" value="1"/>
</dbReference>
<proteinExistence type="predicted"/>
<dbReference type="PANTHER" id="PTHR43130:SF3">
    <property type="entry name" value="HTH-TYPE TRANSCRIPTIONAL REGULATOR RV1931C"/>
    <property type="match status" value="1"/>
</dbReference>
<dbReference type="Proteomes" id="UP000410984">
    <property type="component" value="Unassembled WGS sequence"/>
</dbReference>
<dbReference type="Pfam" id="PF12833">
    <property type="entry name" value="HTH_18"/>
    <property type="match status" value="1"/>
</dbReference>
<dbReference type="Pfam" id="PF01965">
    <property type="entry name" value="DJ-1_PfpI"/>
    <property type="match status" value="1"/>
</dbReference>
<dbReference type="GO" id="GO:0043565">
    <property type="term" value="F:sequence-specific DNA binding"/>
    <property type="evidence" value="ECO:0007669"/>
    <property type="project" value="InterPro"/>
</dbReference>
<dbReference type="InterPro" id="IPR018062">
    <property type="entry name" value="HTH_AraC-typ_CS"/>
</dbReference>
<evidence type="ECO:0000256" key="3">
    <source>
        <dbReference type="ARBA" id="ARBA00023163"/>
    </source>
</evidence>
<feature type="domain" description="HTH araC/xylS-type" evidence="4">
    <location>
        <begin position="233"/>
        <end position="331"/>
    </location>
</feature>
<name>A0A509EC16_9HYPH</name>
<evidence type="ECO:0000313" key="5">
    <source>
        <dbReference type="EMBL" id="VUD70703.1"/>
    </source>
</evidence>
<dbReference type="InterPro" id="IPR018060">
    <property type="entry name" value="HTH_AraC"/>
</dbReference>
<dbReference type="Gene3D" id="3.40.50.880">
    <property type="match status" value="1"/>
</dbReference>
<keyword evidence="3" id="KW-0804">Transcription</keyword>
<dbReference type="OrthoDB" id="186587at2"/>
<evidence type="ECO:0000313" key="6">
    <source>
        <dbReference type="Proteomes" id="UP000410984"/>
    </source>
</evidence>
<protein>
    <submittedName>
        <fullName evidence="5">HTH-type transcriptional regulator CdhR</fullName>
    </submittedName>
</protein>
<sequence>MPRSVKIVPSCSRPIPPANPLVVLVAYDGLCTFEFGCAVEVFGLARPEMGPDWYRCAVAGIEPGPLRATGGVRMMADGGLDLVAAAGTVIVPGWRGVDAPVPEDLCIALRAARERGARILSLCSGAFVLAAAGLLDGRRATTHWRYAEALTARYPALRFVPDVLYVDEGDVLTAAGSAAGLDLCLHLVRRDFGPDIANRVARRLVLPAHRQGGQAQYVERPVPRERAAGSRLAPLLDKVRRDLDQDWPIGRLAAEAALSPRALHRRFREVTGQSPGGWLLAERIGHARTLLESTRLPIPEIAAASGFGSAASLRHHFRALLGTSPAAYRAAFPAGGSVAVR</sequence>
<dbReference type="SUPFAM" id="SSF46689">
    <property type="entry name" value="Homeodomain-like"/>
    <property type="match status" value="2"/>
</dbReference>
<dbReference type="RefSeq" id="WP_142582272.1">
    <property type="nucleotide sequence ID" value="NZ_CABFPH010000012.1"/>
</dbReference>
<evidence type="ECO:0000259" key="4">
    <source>
        <dbReference type="PROSITE" id="PS01124"/>
    </source>
</evidence>
<dbReference type="SMART" id="SM00342">
    <property type="entry name" value="HTH_ARAC"/>
    <property type="match status" value="1"/>
</dbReference>
<gene>
    <name evidence="5" type="primary">cdhR_1</name>
    <name evidence="5" type="ORF">MET9862_01276</name>
</gene>
<evidence type="ECO:0000256" key="2">
    <source>
        <dbReference type="ARBA" id="ARBA00023125"/>
    </source>
</evidence>
<dbReference type="EMBL" id="CABFPH010000012">
    <property type="protein sequence ID" value="VUD70703.1"/>
    <property type="molecule type" value="Genomic_DNA"/>
</dbReference>
<dbReference type="InterPro" id="IPR052158">
    <property type="entry name" value="INH-QAR"/>
</dbReference>
<dbReference type="GO" id="GO:0003700">
    <property type="term" value="F:DNA-binding transcription factor activity"/>
    <property type="evidence" value="ECO:0007669"/>
    <property type="project" value="InterPro"/>
</dbReference>
<keyword evidence="2" id="KW-0238">DNA-binding</keyword>
<dbReference type="CDD" id="cd03137">
    <property type="entry name" value="GATase1_AraC_1"/>
    <property type="match status" value="1"/>
</dbReference>
<accession>A0A509EC16</accession>
<dbReference type="NCBIfam" id="NF006902">
    <property type="entry name" value="PRK09393.1"/>
    <property type="match status" value="1"/>
</dbReference>
<evidence type="ECO:0000256" key="1">
    <source>
        <dbReference type="ARBA" id="ARBA00023015"/>
    </source>
</evidence>
<organism evidence="5 6">
    <name type="scientific">Methylobacterium symbioticum</name>
    <dbReference type="NCBI Taxonomy" id="2584084"/>
    <lineage>
        <taxon>Bacteria</taxon>
        <taxon>Pseudomonadati</taxon>
        <taxon>Pseudomonadota</taxon>
        <taxon>Alphaproteobacteria</taxon>
        <taxon>Hyphomicrobiales</taxon>
        <taxon>Methylobacteriaceae</taxon>
        <taxon>Methylobacterium</taxon>
    </lineage>
</organism>
<keyword evidence="6" id="KW-1185">Reference proteome</keyword>
<dbReference type="PANTHER" id="PTHR43130">
    <property type="entry name" value="ARAC-FAMILY TRANSCRIPTIONAL REGULATOR"/>
    <property type="match status" value="1"/>
</dbReference>
<dbReference type="PROSITE" id="PS01124">
    <property type="entry name" value="HTH_ARAC_FAMILY_2"/>
    <property type="match status" value="1"/>
</dbReference>